<keyword evidence="3 6" id="KW-0285">Flavoprotein</keyword>
<dbReference type="InterPro" id="IPR010209">
    <property type="entry name" value="Ion_transpt_RnfG/RsxG"/>
</dbReference>
<name>A0A7Z0RV98_9GAMM</name>
<evidence type="ECO:0000256" key="4">
    <source>
        <dbReference type="ARBA" id="ARBA00022643"/>
    </source>
</evidence>
<evidence type="ECO:0000256" key="3">
    <source>
        <dbReference type="ARBA" id="ARBA00022630"/>
    </source>
</evidence>
<keyword evidence="6" id="KW-1133">Transmembrane helix</keyword>
<evidence type="ECO:0000259" key="7">
    <source>
        <dbReference type="SMART" id="SM00900"/>
    </source>
</evidence>
<comment type="subunit">
    <text evidence="6">The complex is composed of six subunits: RnfA, RnfB, RnfC, RnfD, RnfE and RnfG.</text>
</comment>
<dbReference type="HAMAP" id="MF_00479">
    <property type="entry name" value="RsxG_RnfG"/>
    <property type="match status" value="1"/>
</dbReference>
<keyword evidence="6" id="KW-1278">Translocase</keyword>
<dbReference type="EMBL" id="JACCDF010000009">
    <property type="protein sequence ID" value="NYS61344.1"/>
    <property type="molecule type" value="Genomic_DNA"/>
</dbReference>
<dbReference type="PIRSF" id="PIRSF006091">
    <property type="entry name" value="E_trnsport_RnfG"/>
    <property type="match status" value="1"/>
</dbReference>
<protein>
    <recommendedName>
        <fullName evidence="6">Ion-translocating oxidoreductase complex subunit G</fullName>
        <ecNumber evidence="6">7.-.-.-</ecNumber>
    </recommendedName>
    <alternativeName>
        <fullName evidence="6">Rnf electron transport complex subunit G</fullName>
    </alternativeName>
</protein>
<evidence type="ECO:0000256" key="2">
    <source>
        <dbReference type="ARBA" id="ARBA00022553"/>
    </source>
</evidence>
<dbReference type="PANTHER" id="PTHR36118">
    <property type="entry name" value="ION-TRANSLOCATING OXIDOREDUCTASE COMPLEX SUBUNIT G"/>
    <property type="match status" value="1"/>
</dbReference>
<keyword evidence="6" id="KW-0472">Membrane</keyword>
<evidence type="ECO:0000256" key="1">
    <source>
        <dbReference type="ARBA" id="ARBA00022448"/>
    </source>
</evidence>
<evidence type="ECO:0000313" key="9">
    <source>
        <dbReference type="Proteomes" id="UP000586119"/>
    </source>
</evidence>
<keyword evidence="6" id="KW-1003">Cell membrane</keyword>
<dbReference type="NCBIfam" id="TIGR01947">
    <property type="entry name" value="rnfG"/>
    <property type="match status" value="1"/>
</dbReference>
<dbReference type="PANTHER" id="PTHR36118:SF1">
    <property type="entry name" value="ION-TRANSLOCATING OXIDOREDUCTASE COMPLEX SUBUNIT G"/>
    <property type="match status" value="1"/>
</dbReference>
<accession>A0A7Z0RV98</accession>
<keyword evidence="6" id="KW-0812">Transmembrane</keyword>
<evidence type="ECO:0000256" key="5">
    <source>
        <dbReference type="ARBA" id="ARBA00022982"/>
    </source>
</evidence>
<proteinExistence type="inferred from homology"/>
<keyword evidence="1 6" id="KW-0813">Transport</keyword>
<keyword evidence="9" id="KW-1185">Reference proteome</keyword>
<dbReference type="GO" id="GO:0010181">
    <property type="term" value="F:FMN binding"/>
    <property type="evidence" value="ECO:0007669"/>
    <property type="project" value="InterPro"/>
</dbReference>
<dbReference type="Pfam" id="PF04205">
    <property type="entry name" value="FMN_bind"/>
    <property type="match status" value="1"/>
</dbReference>
<feature type="domain" description="FMN-binding" evidence="7">
    <location>
        <begin position="105"/>
        <end position="197"/>
    </location>
</feature>
<sequence length="216" mass="23242">MKVQAAIKQGALALGAFALVTAGSVGVIRALTAERIATNAEVFQHQKLREVLPPAIANVGVERILEGAFPLPEPQALGHRGAAQGWSIQAQDKSVVILPVVTREGYSGDIHLLVGIDGERRISGVRVTEHQETPGLGDKIERRRSNWVTEFNGFRLESLPERAWAVTKDGGEFDAFTGATITPRAVVDAVHQALLYAEHTPLPGLAKPDEIQEPTP</sequence>
<dbReference type="NCBIfam" id="NF002519">
    <property type="entry name" value="PRK01908.1"/>
    <property type="match status" value="1"/>
</dbReference>
<evidence type="ECO:0000256" key="6">
    <source>
        <dbReference type="HAMAP-Rule" id="MF_00479"/>
    </source>
</evidence>
<keyword evidence="4 6" id="KW-0288">FMN</keyword>
<keyword evidence="5 6" id="KW-0249">Electron transport</keyword>
<dbReference type="EC" id="7.-.-.-" evidence="6"/>
<feature type="modified residue" description="FMN phosphoryl threonine" evidence="6">
    <location>
        <position position="180"/>
    </location>
</feature>
<comment type="caution">
    <text evidence="8">The sequence shown here is derived from an EMBL/GenBank/DDBJ whole genome shotgun (WGS) entry which is preliminary data.</text>
</comment>
<dbReference type="Proteomes" id="UP000586119">
    <property type="component" value="Unassembled WGS sequence"/>
</dbReference>
<reference evidence="8 9" key="1">
    <citation type="journal article" date="2015" name="Int. J. Syst. Evol. Microbiol.">
        <title>Halomonas salicampi sp. nov., a halotolerant and alkalitolerant bacterium isolated from a saltern soil.</title>
        <authorList>
            <person name="Lee J.C."/>
            <person name="Kim Y.S."/>
            <person name="Yun B.S."/>
            <person name="Whang K.S."/>
        </authorList>
    </citation>
    <scope>NUCLEOTIDE SEQUENCE [LARGE SCALE GENOMIC DNA]</scope>
    <source>
        <strain evidence="8 9">BH103</strain>
    </source>
</reference>
<dbReference type="SMART" id="SM00900">
    <property type="entry name" value="FMN_bind"/>
    <property type="match status" value="1"/>
</dbReference>
<comment type="cofactor">
    <cofactor evidence="6">
        <name>FMN</name>
        <dbReference type="ChEBI" id="CHEBI:58210"/>
    </cofactor>
</comment>
<comment type="subcellular location">
    <subcellularLocation>
        <location evidence="6">Cell inner membrane</location>
        <topology evidence="6">Single-pass membrane protein</topology>
    </subcellularLocation>
</comment>
<gene>
    <name evidence="8" type="primary">rsxG</name>
    <name evidence="6" type="synonym">rnfG</name>
    <name evidence="8" type="ORF">HZS81_11325</name>
</gene>
<organism evidence="8 9">
    <name type="scientific">Vreelandella salicampi</name>
    <dbReference type="NCBI Taxonomy" id="1449798"/>
    <lineage>
        <taxon>Bacteria</taxon>
        <taxon>Pseudomonadati</taxon>
        <taxon>Pseudomonadota</taxon>
        <taxon>Gammaproteobacteria</taxon>
        <taxon>Oceanospirillales</taxon>
        <taxon>Halomonadaceae</taxon>
        <taxon>Vreelandella</taxon>
    </lineage>
</organism>
<dbReference type="InterPro" id="IPR007329">
    <property type="entry name" value="FMN-bd"/>
</dbReference>
<comment type="similarity">
    <text evidence="6">Belongs to the RnfG family.</text>
</comment>
<evidence type="ECO:0000313" key="8">
    <source>
        <dbReference type="EMBL" id="NYS61344.1"/>
    </source>
</evidence>
<comment type="function">
    <text evidence="6">Part of a membrane-bound complex that couples electron transfer with translocation of ions across the membrane.</text>
</comment>
<dbReference type="RefSeq" id="WP_179930669.1">
    <property type="nucleotide sequence ID" value="NZ_JACCDF010000009.1"/>
</dbReference>
<keyword evidence="2 6" id="KW-0597">Phosphoprotein</keyword>
<dbReference type="AlphaFoldDB" id="A0A7Z0RV98"/>
<dbReference type="GO" id="GO:0022900">
    <property type="term" value="P:electron transport chain"/>
    <property type="evidence" value="ECO:0007669"/>
    <property type="project" value="UniProtKB-UniRule"/>
</dbReference>
<dbReference type="GO" id="GO:0009055">
    <property type="term" value="F:electron transfer activity"/>
    <property type="evidence" value="ECO:0007669"/>
    <property type="project" value="InterPro"/>
</dbReference>
<keyword evidence="6" id="KW-0997">Cell inner membrane</keyword>
<dbReference type="GO" id="GO:0005886">
    <property type="term" value="C:plasma membrane"/>
    <property type="evidence" value="ECO:0007669"/>
    <property type="project" value="UniProtKB-SubCell"/>
</dbReference>